<gene>
    <name evidence="5" type="ORF">M123_4725</name>
</gene>
<dbReference type="GO" id="GO:0046690">
    <property type="term" value="P:response to tellurium ion"/>
    <property type="evidence" value="ECO:0007669"/>
    <property type="project" value="UniProtKB-KW"/>
</dbReference>
<sequence length="185" mass="20504">MAITLEKGQRIGIGLSKVSVGLGWDPNEGTGFDFDLDASAFMLGSNKKIPNDNYFIFYNNPKSPDGAVESTGDDTTGGNSDGGDDETLNVDLQKVDPSIQEILFVATIYKADERKQNFGQVRNSYIRIYNSITNEEIARYDLDEDFSIETAVEFGRLYRRGGEWKFEAMGIGNKGGLQALVNKYQ</sequence>
<reference evidence="5 6" key="1">
    <citation type="submission" date="2014-02" db="EMBL/GenBank/DDBJ databases">
        <authorList>
            <person name="Sears C."/>
            <person name="Carroll K."/>
            <person name="Sack B.R."/>
            <person name="Qadri F."/>
            <person name="Myers L.L."/>
            <person name="Chung G.-T."/>
            <person name="Escheverria P."/>
            <person name="Fraser C.M."/>
            <person name="Sadzewicz L."/>
            <person name="Shefchek K.A."/>
            <person name="Tallon L."/>
            <person name="Das S.P."/>
            <person name="Daugherty S."/>
            <person name="Mongodin E.F."/>
        </authorList>
    </citation>
    <scope>NUCLEOTIDE SEQUENCE [LARGE SCALE GENOMIC DNA]</scope>
    <source>
        <strain evidence="5 6">3976T8</strain>
    </source>
</reference>
<evidence type="ECO:0000256" key="2">
    <source>
        <dbReference type="ARBA" id="ARBA00022686"/>
    </source>
</evidence>
<keyword evidence="2" id="KW-0778">Tellurium resistance</keyword>
<organism evidence="5 6">
    <name type="scientific">Bacteroides fragilis str. 3976T8</name>
    <dbReference type="NCBI Taxonomy" id="1339314"/>
    <lineage>
        <taxon>Bacteria</taxon>
        <taxon>Pseudomonadati</taxon>
        <taxon>Bacteroidota</taxon>
        <taxon>Bacteroidia</taxon>
        <taxon>Bacteroidales</taxon>
        <taxon>Bacteroidaceae</taxon>
        <taxon>Bacteroides</taxon>
    </lineage>
</organism>
<comment type="caution">
    <text evidence="5">The sequence shown here is derived from an EMBL/GenBank/DDBJ whole genome shotgun (WGS) entry which is preliminary data.</text>
</comment>
<dbReference type="PATRIC" id="fig|1339314.3.peg.58"/>
<evidence type="ECO:0000256" key="1">
    <source>
        <dbReference type="ARBA" id="ARBA00008775"/>
    </source>
</evidence>
<dbReference type="InterPro" id="IPR051324">
    <property type="entry name" value="Stress/Tellurium_Resist"/>
</dbReference>
<accession>A0A016EFI2</accession>
<feature type="compositionally biased region" description="Low complexity" evidence="3">
    <location>
        <begin position="69"/>
        <end position="78"/>
    </location>
</feature>
<evidence type="ECO:0000259" key="4">
    <source>
        <dbReference type="Pfam" id="PF02342"/>
    </source>
</evidence>
<dbReference type="Gene3D" id="2.60.60.30">
    <property type="entry name" value="sav2460 like domains"/>
    <property type="match status" value="1"/>
</dbReference>
<dbReference type="Proteomes" id="UP000020938">
    <property type="component" value="Unassembled WGS sequence"/>
</dbReference>
<evidence type="ECO:0000256" key="3">
    <source>
        <dbReference type="SAM" id="MobiDB-lite"/>
    </source>
</evidence>
<comment type="similarity">
    <text evidence="1">Belongs to the CAPAB/TerDEXZ family.</text>
</comment>
<dbReference type="AlphaFoldDB" id="A0A016EFI2"/>
<evidence type="ECO:0000313" key="5">
    <source>
        <dbReference type="EMBL" id="EXZ75866.1"/>
    </source>
</evidence>
<feature type="domain" description="TerD" evidence="4">
    <location>
        <begin position="1"/>
        <end position="184"/>
    </location>
</feature>
<dbReference type="CDD" id="cd06974">
    <property type="entry name" value="TerD_like"/>
    <property type="match status" value="1"/>
</dbReference>
<dbReference type="PANTHER" id="PTHR32097">
    <property type="entry name" value="CAMP-BINDING PROTEIN 1-RELATED"/>
    <property type="match status" value="1"/>
</dbReference>
<dbReference type="EMBL" id="JGDS01000006">
    <property type="protein sequence ID" value="EXZ75866.1"/>
    <property type="molecule type" value="Genomic_DNA"/>
</dbReference>
<feature type="region of interest" description="Disordered" evidence="3">
    <location>
        <begin position="65"/>
        <end position="88"/>
    </location>
</feature>
<name>A0A016EFI2_BACFG</name>
<dbReference type="InterPro" id="IPR003325">
    <property type="entry name" value="TerD"/>
</dbReference>
<evidence type="ECO:0000313" key="6">
    <source>
        <dbReference type="Proteomes" id="UP000020938"/>
    </source>
</evidence>
<protein>
    <submittedName>
        <fullName evidence="5">Bacterial stress family protein</fullName>
    </submittedName>
</protein>
<proteinExistence type="inferred from homology"/>
<dbReference type="PANTHER" id="PTHR32097:SF4">
    <property type="entry name" value="GENERAL STRESS PROTEIN 16U"/>
    <property type="match status" value="1"/>
</dbReference>
<dbReference type="Pfam" id="PF02342">
    <property type="entry name" value="TerD"/>
    <property type="match status" value="1"/>
</dbReference>